<dbReference type="EMBL" id="BMXB01000005">
    <property type="protein sequence ID" value="GHA36040.1"/>
    <property type="molecule type" value="Genomic_DNA"/>
</dbReference>
<keyword evidence="2" id="KW-1185">Reference proteome</keyword>
<comment type="caution">
    <text evidence="1">The sequence shown here is derived from an EMBL/GenBank/DDBJ whole genome shotgun (WGS) entry which is preliminary data.</text>
</comment>
<proteinExistence type="predicted"/>
<dbReference type="Proteomes" id="UP000610456">
    <property type="component" value="Unassembled WGS sequence"/>
</dbReference>
<accession>A0A918SF73</accession>
<reference evidence="1" key="1">
    <citation type="journal article" date="2014" name="Int. J. Syst. Evol. Microbiol.">
        <title>Complete genome sequence of Corynebacterium casei LMG S-19264T (=DSM 44701T), isolated from a smear-ripened cheese.</title>
        <authorList>
            <consortium name="US DOE Joint Genome Institute (JGI-PGF)"/>
            <person name="Walter F."/>
            <person name="Albersmeier A."/>
            <person name="Kalinowski J."/>
            <person name="Ruckert C."/>
        </authorList>
    </citation>
    <scope>NUCLEOTIDE SEQUENCE</scope>
    <source>
        <strain evidence="1">KCTC 12719</strain>
    </source>
</reference>
<evidence type="ECO:0000313" key="1">
    <source>
        <dbReference type="EMBL" id="GHA36040.1"/>
    </source>
</evidence>
<dbReference type="AlphaFoldDB" id="A0A918SF73"/>
<evidence type="ECO:0008006" key="3">
    <source>
        <dbReference type="Google" id="ProtNLM"/>
    </source>
</evidence>
<dbReference type="RefSeq" id="WP_189604298.1">
    <property type="nucleotide sequence ID" value="NZ_BMXB01000005.1"/>
</dbReference>
<dbReference type="PROSITE" id="PS51257">
    <property type="entry name" value="PROKAR_LIPOPROTEIN"/>
    <property type="match status" value="1"/>
</dbReference>
<gene>
    <name evidence="1" type="ORF">GCM10007103_16880</name>
</gene>
<sequence length="374" mass="42170">MKNSIYFLMLLVGLVFTGCEPMEDIHEDVDAELEARPNAGNQEYTLTDEDYEALGLEYGNFNSVEEANELLPEYLSELYPVLGRGSIANVTIDIYHPNRATEVENSTEHEVTEEEYEELGFNYGNFDSADDMQKFLDWKYADATAGDVVELTYKYYAGTTTERTTNFVLVDEQWTPAVTLEREDYTDMGQSYPNFSNREDAQSYIATYLGLNNPYAVEGDEVAVIFDMYSSGSTNTYVEVFTYNGSSWAAPVPGALVPTTLQFGHNGDEWEPDNTILYTMTAADFSLVGETLADEYTDPAWSAGNYANFDRREGNRNYWSDEMLLEAVNIVLNNVASNAEEGQKYVVYFEIYNGSAGVESLNVIKQDGEWILNQ</sequence>
<protein>
    <recommendedName>
        <fullName evidence="3">DUF5017 domain-containing protein</fullName>
    </recommendedName>
</protein>
<organism evidence="1 2">
    <name type="scientific">Salinimicrobium marinum</name>
    <dbReference type="NCBI Taxonomy" id="680283"/>
    <lineage>
        <taxon>Bacteria</taxon>
        <taxon>Pseudomonadati</taxon>
        <taxon>Bacteroidota</taxon>
        <taxon>Flavobacteriia</taxon>
        <taxon>Flavobacteriales</taxon>
        <taxon>Flavobacteriaceae</taxon>
        <taxon>Salinimicrobium</taxon>
    </lineage>
</organism>
<reference evidence="1" key="2">
    <citation type="submission" date="2020-09" db="EMBL/GenBank/DDBJ databases">
        <authorList>
            <person name="Sun Q."/>
            <person name="Kim S."/>
        </authorList>
    </citation>
    <scope>NUCLEOTIDE SEQUENCE</scope>
    <source>
        <strain evidence="1">KCTC 12719</strain>
    </source>
</reference>
<evidence type="ECO:0000313" key="2">
    <source>
        <dbReference type="Proteomes" id="UP000610456"/>
    </source>
</evidence>
<name>A0A918SF73_9FLAO</name>